<comment type="caution">
    <text evidence="2">The sequence shown here is derived from an EMBL/GenBank/DDBJ whole genome shotgun (WGS) entry which is preliminary data.</text>
</comment>
<sequence length="103" mass="11604">MATMTPLEAFVYCTLLVLGCATIVYFNRKGPNNVKEPLAAEEERVFVRIVQLVKELNEEEKSAEPKLTDAQLNAKLRELDASMERYKVVVQEITAGASKSREE</sequence>
<keyword evidence="3" id="KW-1185">Reference proteome</keyword>
<dbReference type="Proteomes" id="UP001521785">
    <property type="component" value="Unassembled WGS sequence"/>
</dbReference>
<accession>A0ABR3RB37</accession>
<gene>
    <name evidence="2" type="ORF">SLS60_006497</name>
</gene>
<evidence type="ECO:0008006" key="4">
    <source>
        <dbReference type="Google" id="ProtNLM"/>
    </source>
</evidence>
<evidence type="ECO:0000256" key="1">
    <source>
        <dbReference type="SAM" id="Phobius"/>
    </source>
</evidence>
<evidence type="ECO:0000313" key="3">
    <source>
        <dbReference type="Proteomes" id="UP001521785"/>
    </source>
</evidence>
<proteinExistence type="predicted"/>
<organism evidence="2 3">
    <name type="scientific">Paraconiothyrium brasiliense</name>
    <dbReference type="NCBI Taxonomy" id="300254"/>
    <lineage>
        <taxon>Eukaryota</taxon>
        <taxon>Fungi</taxon>
        <taxon>Dikarya</taxon>
        <taxon>Ascomycota</taxon>
        <taxon>Pezizomycotina</taxon>
        <taxon>Dothideomycetes</taxon>
        <taxon>Pleosporomycetidae</taxon>
        <taxon>Pleosporales</taxon>
        <taxon>Massarineae</taxon>
        <taxon>Didymosphaeriaceae</taxon>
        <taxon>Paraconiothyrium</taxon>
    </lineage>
</organism>
<name>A0ABR3RB37_9PLEO</name>
<dbReference type="EMBL" id="JAKJXO020000008">
    <property type="protein sequence ID" value="KAL1601582.1"/>
    <property type="molecule type" value="Genomic_DNA"/>
</dbReference>
<keyword evidence="1" id="KW-0812">Transmembrane</keyword>
<keyword evidence="1" id="KW-1133">Transmembrane helix</keyword>
<reference evidence="2 3" key="1">
    <citation type="submission" date="2024-02" db="EMBL/GenBank/DDBJ databases">
        <title>De novo assembly and annotation of 12 fungi associated with fruit tree decline syndrome in Ontario, Canada.</title>
        <authorList>
            <person name="Sulman M."/>
            <person name="Ellouze W."/>
            <person name="Ilyukhin E."/>
        </authorList>
    </citation>
    <scope>NUCLEOTIDE SEQUENCE [LARGE SCALE GENOMIC DNA]</scope>
    <source>
        <strain evidence="2 3">M42-189</strain>
    </source>
</reference>
<protein>
    <recommendedName>
        <fullName evidence="4">Phage shock protein B</fullName>
    </recommendedName>
</protein>
<keyword evidence="1" id="KW-0472">Membrane</keyword>
<feature type="transmembrane region" description="Helical" evidence="1">
    <location>
        <begin position="6"/>
        <end position="26"/>
    </location>
</feature>
<evidence type="ECO:0000313" key="2">
    <source>
        <dbReference type="EMBL" id="KAL1601582.1"/>
    </source>
</evidence>